<evidence type="ECO:0000313" key="2">
    <source>
        <dbReference type="Proteomes" id="UP000824107"/>
    </source>
</evidence>
<protein>
    <submittedName>
        <fullName evidence="1">Uncharacterized protein</fullName>
    </submittedName>
</protein>
<dbReference type="AlphaFoldDB" id="A0A9D1SB10"/>
<reference evidence="1" key="2">
    <citation type="journal article" date="2021" name="PeerJ">
        <title>Extensive microbial diversity within the chicken gut microbiome revealed by metagenomics and culture.</title>
        <authorList>
            <person name="Gilroy R."/>
            <person name="Ravi A."/>
            <person name="Getino M."/>
            <person name="Pursley I."/>
            <person name="Horton D.L."/>
            <person name="Alikhan N.F."/>
            <person name="Baker D."/>
            <person name="Gharbi K."/>
            <person name="Hall N."/>
            <person name="Watson M."/>
            <person name="Adriaenssens E.M."/>
            <person name="Foster-Nyarko E."/>
            <person name="Jarju S."/>
            <person name="Secka A."/>
            <person name="Antonio M."/>
            <person name="Oren A."/>
            <person name="Chaudhuri R.R."/>
            <person name="La Ragione R."/>
            <person name="Hildebrand F."/>
            <person name="Pallen M.J."/>
        </authorList>
    </citation>
    <scope>NUCLEOTIDE SEQUENCE</scope>
    <source>
        <strain evidence="1">ChiW3-316</strain>
    </source>
</reference>
<sequence length="141" mass="15442">MATGVALSAAAAMGGPVAGLAAGGTVWAVLTQTKHLSNGFNAGLKKWMQKDNQPLSLRAKLLKFRNAVSVGAATAHNSLENENMKRNPFFKTFYEKAAKEGRKVKFSERLKAALQFSAAKHEVRMIHKKNIDNILASYRQR</sequence>
<name>A0A9D1SB10_9PROT</name>
<proteinExistence type="predicted"/>
<gene>
    <name evidence="1" type="ORF">IAD20_05315</name>
</gene>
<dbReference type="Proteomes" id="UP000824107">
    <property type="component" value="Unassembled WGS sequence"/>
</dbReference>
<reference evidence="1" key="1">
    <citation type="submission" date="2020-10" db="EMBL/GenBank/DDBJ databases">
        <authorList>
            <person name="Gilroy R."/>
        </authorList>
    </citation>
    <scope>NUCLEOTIDE SEQUENCE</scope>
    <source>
        <strain evidence="1">ChiW3-316</strain>
    </source>
</reference>
<accession>A0A9D1SB10</accession>
<organism evidence="1 2">
    <name type="scientific">Candidatus Scatocola faecipullorum</name>
    <dbReference type="NCBI Taxonomy" id="2840917"/>
    <lineage>
        <taxon>Bacteria</taxon>
        <taxon>Pseudomonadati</taxon>
        <taxon>Pseudomonadota</taxon>
        <taxon>Alphaproteobacteria</taxon>
        <taxon>Rhodospirillales</taxon>
        <taxon>Rhodospirillaceae</taxon>
        <taxon>Rhodospirillaceae incertae sedis</taxon>
        <taxon>Candidatus Scatocola</taxon>
    </lineage>
</organism>
<evidence type="ECO:0000313" key="1">
    <source>
        <dbReference type="EMBL" id="HIU53481.1"/>
    </source>
</evidence>
<dbReference type="EMBL" id="DVNC01000034">
    <property type="protein sequence ID" value="HIU53481.1"/>
    <property type="molecule type" value="Genomic_DNA"/>
</dbReference>
<comment type="caution">
    <text evidence="1">The sequence shown here is derived from an EMBL/GenBank/DDBJ whole genome shotgun (WGS) entry which is preliminary data.</text>
</comment>